<dbReference type="SUPFAM" id="SSF64356">
    <property type="entry name" value="SNARE-like"/>
    <property type="match status" value="1"/>
</dbReference>
<evidence type="ECO:0000256" key="14">
    <source>
        <dbReference type="ARBA" id="ARBA00023034"/>
    </source>
</evidence>
<dbReference type="CDD" id="cd14856">
    <property type="entry name" value="TRAPPC4_synbindin"/>
    <property type="match status" value="1"/>
</dbReference>
<dbReference type="Gene3D" id="1.20.5.170">
    <property type="match status" value="1"/>
</dbReference>
<evidence type="ECO:0000256" key="10">
    <source>
        <dbReference type="ARBA" id="ARBA00022824"/>
    </source>
</evidence>
<organism evidence="17 18">
    <name type="scientific">Trichinella pseudospiralis</name>
    <name type="common">Parasitic roundworm</name>
    <dbReference type="NCBI Taxonomy" id="6337"/>
    <lineage>
        <taxon>Eukaryota</taxon>
        <taxon>Metazoa</taxon>
        <taxon>Ecdysozoa</taxon>
        <taxon>Nematoda</taxon>
        <taxon>Enoplea</taxon>
        <taxon>Dorylaimia</taxon>
        <taxon>Trichinellida</taxon>
        <taxon>Trichinellidae</taxon>
        <taxon>Trichinella</taxon>
    </lineage>
</organism>
<dbReference type="Gene3D" id="3.30.450.70">
    <property type="match status" value="1"/>
</dbReference>
<dbReference type="Proteomes" id="UP000054995">
    <property type="component" value="Unassembled WGS sequence"/>
</dbReference>
<dbReference type="Gene3D" id="2.30.42.40">
    <property type="match status" value="1"/>
</dbReference>
<sequence length="593" mass="68343">MNRSSACSTPFKLPIKKLPSEETAPQSLSELIETEKTLDTEIELLESRGYRVEDLDIYIEKLHVYNDLKDLCQMLFGQLAVLQEVTTRDLYKSFDLIFDCDYCPRGVDIEISFNYPIDIKLQLIDSRPTVAFGERNGVNVGYIVTEVNGRPVRTGGRVESAPGIFFNLFDYLSDPNNFPLMMKFSKPGLTANEKIILSSMFHSFHAIGAQLSPCLGSGGICQLITDTFRLQCFQSHTGDLQPLLHRLYELYSDYALKNPFYSLDMPIRCELFDQASIANFSYLTRLPSQCGYLVLNDDGAILASIFSDSCLLEKESAMNFTNNMKNIILPEPCQADVHEFVLFVPVRVWNVDVRDAIRRTWMQNLNKDIRFKIFFVLALPVIDSIHAEAKLHNDVLLIDVVDSYFNISHKVHQALQWIDQNCPKVKYVIRVDPDVVLFKDRLMVYLEERWNPLIRTIVGYCRRLNCVVRMSTSKWCMPRHYFAPNIYPPFCAGYTYILTADLLKPILSHWPSSYFHLDDVLVTGLLASKVTNMRMISEEFLFDSEKPFDDFPCHRRGPIVAASYPDVEQFIFRWFAYQNRCAHKPNTFSLSIF</sequence>
<keyword evidence="5" id="KW-0813">Transport</keyword>
<dbReference type="Gene3D" id="3.90.550.50">
    <property type="match status" value="1"/>
</dbReference>
<evidence type="ECO:0000313" key="17">
    <source>
        <dbReference type="EMBL" id="KRY87174.1"/>
    </source>
</evidence>
<evidence type="ECO:0000256" key="16">
    <source>
        <dbReference type="ARBA" id="ARBA00023204"/>
    </source>
</evidence>
<dbReference type="SMART" id="SM01399">
    <property type="entry name" value="Sybindin"/>
    <property type="match status" value="1"/>
</dbReference>
<comment type="caution">
    <text evidence="17">The sequence shown here is derived from an EMBL/GenBank/DDBJ whole genome shotgun (WGS) entry which is preliminary data.</text>
</comment>
<accession>A0A0V1FMD7</accession>
<dbReference type="OrthoDB" id="246406at2759"/>
<dbReference type="GO" id="GO:0006493">
    <property type="term" value="P:protein O-linked glycosylation"/>
    <property type="evidence" value="ECO:0007669"/>
    <property type="project" value="TreeGrafter"/>
</dbReference>
<keyword evidence="15" id="KW-0472">Membrane</keyword>
<evidence type="ECO:0000256" key="2">
    <source>
        <dbReference type="ARBA" id="ARBA00004323"/>
    </source>
</evidence>
<evidence type="ECO:0000256" key="5">
    <source>
        <dbReference type="ARBA" id="ARBA00022448"/>
    </source>
</evidence>
<keyword evidence="14" id="KW-0333">Golgi apparatus</keyword>
<evidence type="ECO:0000256" key="8">
    <source>
        <dbReference type="ARBA" id="ARBA00022692"/>
    </source>
</evidence>
<evidence type="ECO:0000256" key="11">
    <source>
        <dbReference type="ARBA" id="ARBA00022892"/>
    </source>
</evidence>
<dbReference type="GO" id="GO:0006281">
    <property type="term" value="P:DNA repair"/>
    <property type="evidence" value="ECO:0007669"/>
    <property type="project" value="UniProtKB-KW"/>
</dbReference>
<dbReference type="EMBL" id="JYDT01000060">
    <property type="protein sequence ID" value="KRY87174.1"/>
    <property type="molecule type" value="Genomic_DNA"/>
</dbReference>
<dbReference type="GO" id="GO:0016758">
    <property type="term" value="F:hexosyltransferase activity"/>
    <property type="evidence" value="ECO:0007669"/>
    <property type="project" value="InterPro"/>
</dbReference>
<keyword evidence="7" id="KW-0808">Transferase</keyword>
<keyword evidence="8" id="KW-0812">Transmembrane</keyword>
<comment type="subcellular location">
    <subcellularLocation>
        <location evidence="1">Endoplasmic reticulum</location>
    </subcellularLocation>
    <subcellularLocation>
        <location evidence="2">Golgi apparatus membrane</location>
        <topology evidence="2">Single-pass type II membrane protein</topology>
    </subcellularLocation>
</comment>
<evidence type="ECO:0000256" key="12">
    <source>
        <dbReference type="ARBA" id="ARBA00022968"/>
    </source>
</evidence>
<dbReference type="PANTHER" id="PTHR11214:SF3">
    <property type="entry name" value="BETA-1,3-GALACTOSYLTRANSFERASE 6"/>
    <property type="match status" value="1"/>
</dbReference>
<evidence type="ECO:0000256" key="13">
    <source>
        <dbReference type="ARBA" id="ARBA00022989"/>
    </source>
</evidence>
<comment type="similarity">
    <text evidence="4">Belongs to the glycosyltransferase 31 family.</text>
</comment>
<name>A0A0V1FMD7_TRIPS</name>
<gene>
    <name evidence="17" type="primary">TRAPPC4</name>
    <name evidence="17" type="ORF">T4D_12718</name>
</gene>
<evidence type="ECO:0000256" key="4">
    <source>
        <dbReference type="ARBA" id="ARBA00008661"/>
    </source>
</evidence>
<dbReference type="GO" id="GO:0016192">
    <property type="term" value="P:vesicle-mediated transport"/>
    <property type="evidence" value="ECO:0007669"/>
    <property type="project" value="UniProtKB-KW"/>
</dbReference>
<dbReference type="AlphaFoldDB" id="A0A0V1FMD7"/>
<dbReference type="Pfam" id="PF07061">
    <property type="entry name" value="Swi5"/>
    <property type="match status" value="1"/>
</dbReference>
<keyword evidence="10" id="KW-0256">Endoplasmic reticulum</keyword>
<reference evidence="17 18" key="1">
    <citation type="submission" date="2015-01" db="EMBL/GenBank/DDBJ databases">
        <title>Evolution of Trichinella species and genotypes.</title>
        <authorList>
            <person name="Korhonen P.K."/>
            <person name="Edoardo P."/>
            <person name="Giuseppe L.R."/>
            <person name="Gasser R.B."/>
        </authorList>
    </citation>
    <scope>NUCLEOTIDE SEQUENCE [LARGE SCALE GENOMIC DNA]</scope>
    <source>
        <strain evidence="17">ISS470</strain>
    </source>
</reference>
<dbReference type="Pfam" id="PF01762">
    <property type="entry name" value="Galactosyl_T"/>
    <property type="match status" value="1"/>
</dbReference>
<keyword evidence="18" id="KW-1185">Reference proteome</keyword>
<protein>
    <submittedName>
        <fullName evidence="17">Trafficking protein particle complex subunit 4</fullName>
    </submittedName>
</protein>
<keyword evidence="16" id="KW-0234">DNA repair</keyword>
<evidence type="ECO:0000256" key="3">
    <source>
        <dbReference type="ARBA" id="ARBA00008060"/>
    </source>
</evidence>
<evidence type="ECO:0000256" key="7">
    <source>
        <dbReference type="ARBA" id="ARBA00022679"/>
    </source>
</evidence>
<keyword evidence="12" id="KW-0735">Signal-anchor</keyword>
<keyword evidence="6" id="KW-0328">Glycosyltransferase</keyword>
<keyword evidence="11" id="KW-0931">ER-Golgi transport</keyword>
<comment type="similarity">
    <text evidence="3">Belongs to the SWI5/SAE3 family.</text>
</comment>
<keyword evidence="13" id="KW-1133">Transmembrane helix</keyword>
<dbReference type="GO" id="GO:0005783">
    <property type="term" value="C:endoplasmic reticulum"/>
    <property type="evidence" value="ECO:0007669"/>
    <property type="project" value="UniProtKB-SubCell"/>
</dbReference>
<dbReference type="InterPro" id="IPR002659">
    <property type="entry name" value="Glyco_trans_31"/>
</dbReference>
<keyword evidence="9" id="KW-0227">DNA damage</keyword>
<proteinExistence type="inferred from homology"/>
<evidence type="ECO:0000313" key="18">
    <source>
        <dbReference type="Proteomes" id="UP000054995"/>
    </source>
</evidence>
<evidence type="ECO:0000256" key="6">
    <source>
        <dbReference type="ARBA" id="ARBA00022676"/>
    </source>
</evidence>
<evidence type="ECO:0000256" key="9">
    <source>
        <dbReference type="ARBA" id="ARBA00022763"/>
    </source>
</evidence>
<evidence type="ECO:0000256" key="15">
    <source>
        <dbReference type="ARBA" id="ARBA00023136"/>
    </source>
</evidence>
<dbReference type="InterPro" id="IPR011012">
    <property type="entry name" value="Longin-like_dom_sf"/>
</dbReference>
<dbReference type="InterPro" id="IPR007233">
    <property type="entry name" value="TRAPPC"/>
</dbReference>
<dbReference type="PANTHER" id="PTHR11214">
    <property type="entry name" value="BETA-1,3-N-ACETYLGLUCOSAMINYLTRANSFERASE"/>
    <property type="match status" value="1"/>
</dbReference>
<dbReference type="GO" id="GO:0000139">
    <property type="term" value="C:Golgi membrane"/>
    <property type="evidence" value="ECO:0007669"/>
    <property type="project" value="UniProtKB-SubCell"/>
</dbReference>
<dbReference type="Pfam" id="PF04099">
    <property type="entry name" value="Sybindin"/>
    <property type="match status" value="1"/>
</dbReference>
<dbReference type="InterPro" id="IPR010760">
    <property type="entry name" value="DNA-repair_Swi5"/>
</dbReference>
<dbReference type="GO" id="GO:0030008">
    <property type="term" value="C:TRAPP complex"/>
    <property type="evidence" value="ECO:0007669"/>
    <property type="project" value="InterPro"/>
</dbReference>
<evidence type="ECO:0000256" key="1">
    <source>
        <dbReference type="ARBA" id="ARBA00004240"/>
    </source>
</evidence>